<dbReference type="GO" id="GO:0009396">
    <property type="term" value="P:folic acid-containing compound biosynthetic process"/>
    <property type="evidence" value="ECO:0007669"/>
    <property type="project" value="InterPro"/>
</dbReference>
<accession>A0A935CG92</accession>
<comment type="caution">
    <text evidence="2">The sequence shown here is derived from an EMBL/GenBank/DDBJ whole genome shotgun (WGS) entry which is preliminary data.</text>
</comment>
<dbReference type="PANTHER" id="PTHR11236:SF50">
    <property type="entry name" value="AMINODEOXYCHORISMATE SYNTHASE COMPONENT 1"/>
    <property type="match status" value="1"/>
</dbReference>
<keyword evidence="2" id="KW-0032">Aminotransferase</keyword>
<dbReference type="EMBL" id="JADIXZ010000006">
    <property type="protein sequence ID" value="MBK6301881.1"/>
    <property type="molecule type" value="Genomic_DNA"/>
</dbReference>
<evidence type="ECO:0000259" key="1">
    <source>
        <dbReference type="Pfam" id="PF00425"/>
    </source>
</evidence>
<dbReference type="InterPro" id="IPR043131">
    <property type="entry name" value="BCAT-like_N"/>
</dbReference>
<dbReference type="InterPro" id="IPR036038">
    <property type="entry name" value="Aminotransferase-like"/>
</dbReference>
<dbReference type="EC" id="2.6.1.85" evidence="2"/>
<dbReference type="Proteomes" id="UP000718281">
    <property type="component" value="Unassembled WGS sequence"/>
</dbReference>
<dbReference type="SUPFAM" id="SSF56322">
    <property type="entry name" value="ADC synthase"/>
    <property type="match status" value="1"/>
</dbReference>
<gene>
    <name evidence="2" type="primary">pabB</name>
    <name evidence="2" type="ORF">IPF40_12875</name>
</gene>
<protein>
    <submittedName>
        <fullName evidence="2">Aminodeoxychorismate synthase component I</fullName>
        <ecNumber evidence="2">2.6.1.85</ecNumber>
    </submittedName>
</protein>
<dbReference type="AlphaFoldDB" id="A0A935CG92"/>
<name>A0A935CG92_9MICO</name>
<dbReference type="Gene3D" id="3.30.470.10">
    <property type="match status" value="1"/>
</dbReference>
<dbReference type="Gene3D" id="3.60.120.10">
    <property type="entry name" value="Anthranilate synthase"/>
    <property type="match status" value="1"/>
</dbReference>
<keyword evidence="2" id="KW-0808">Transferase</keyword>
<dbReference type="InterPro" id="IPR019999">
    <property type="entry name" value="Anth_synth_I-like"/>
</dbReference>
<sequence>MREAFVDFPWAPAGAAGPLAFGAPVEIVEARCLDEVRPALDRVAAACADGRYAVGFVSYEAAPAFDPAMAVRSGSGVPLVWFGLHDAPLAEGAAREPAAYACSVWEAGTDEVTYAASVAAVREAIASGDTYQVNHTMRLRARFDGDPLGAWADLRRAQRDGWFAYVDTGAHAVASVSPELFFTWDGHEVVTRPMKGTRARSRDGALDAARAADLRASAKDRAENLMIVDLLRNDLGRVCRPGSVRVPSLFDVEAYPTVWQMTSTVTGESRPGLGLGDLFGGLFPCGSITGAPKIRTMALITELEDRPRGVYCGAVGVVFPGGAAAFNVAIRTLVVDQADGRARYDVGGGVVWDSDGRDEHAEALAKAAVLDMTQRDFALLETLRVETDEVVLLDRHVERMARSAEWFGWPFDPDRARVLVRSDGAGPARARLLLRPSGDLRVEFTSLTDIFGMPPAPDRTAPPPRAVVLARSPVWSGDPWLRHKSTRRGVYERHRREATAYLQAAGWDAGAPFDVLLWNERGELTELTIGNLVADVAGTLVTPPVACGLLPGTLRAHLLASGTVSERVLRVQELPSATALWLVNAVRGWVPITLVEPPGQPT</sequence>
<organism evidence="2 3">
    <name type="scientific">Candidatus Phosphoribacter hodrii</name>
    <dbReference type="NCBI Taxonomy" id="2953743"/>
    <lineage>
        <taxon>Bacteria</taxon>
        <taxon>Bacillati</taxon>
        <taxon>Actinomycetota</taxon>
        <taxon>Actinomycetes</taxon>
        <taxon>Micrococcales</taxon>
        <taxon>Dermatophilaceae</taxon>
        <taxon>Candidatus Phosphoribacter</taxon>
    </lineage>
</organism>
<evidence type="ECO:0000313" key="3">
    <source>
        <dbReference type="Proteomes" id="UP000718281"/>
    </source>
</evidence>
<reference evidence="2 3" key="1">
    <citation type="submission" date="2020-10" db="EMBL/GenBank/DDBJ databases">
        <title>Connecting structure to function with the recovery of over 1000 high-quality activated sludge metagenome-assembled genomes encoding full-length rRNA genes using long-read sequencing.</title>
        <authorList>
            <person name="Singleton C.M."/>
            <person name="Petriglieri F."/>
            <person name="Kristensen J.M."/>
            <person name="Kirkegaard R.H."/>
            <person name="Michaelsen T.Y."/>
            <person name="Andersen M.H."/>
            <person name="Karst S.M."/>
            <person name="Dueholm M.S."/>
            <person name="Nielsen P.H."/>
            <person name="Albertsen M."/>
        </authorList>
    </citation>
    <scope>NUCLEOTIDE SEQUENCE [LARGE SCALE GENOMIC DNA]</scope>
    <source>
        <strain evidence="2">AalE_18-Q3-R2-46_BAT3C.188</strain>
    </source>
</reference>
<dbReference type="GO" id="GO:0000162">
    <property type="term" value="P:L-tryptophan biosynthetic process"/>
    <property type="evidence" value="ECO:0007669"/>
    <property type="project" value="TreeGrafter"/>
</dbReference>
<dbReference type="InterPro" id="IPR015890">
    <property type="entry name" value="Chorismate_C"/>
</dbReference>
<dbReference type="PRINTS" id="PR00095">
    <property type="entry name" value="ANTSNTHASEI"/>
</dbReference>
<feature type="domain" description="Chorismate-utilising enzyme C-terminal" evidence="1">
    <location>
        <begin position="113"/>
        <end position="366"/>
    </location>
</feature>
<dbReference type="NCBIfam" id="TIGR00553">
    <property type="entry name" value="pabB"/>
    <property type="match status" value="1"/>
</dbReference>
<evidence type="ECO:0000313" key="2">
    <source>
        <dbReference type="EMBL" id="MBK6301881.1"/>
    </source>
</evidence>
<proteinExistence type="predicted"/>
<dbReference type="Pfam" id="PF01063">
    <property type="entry name" value="Aminotran_4"/>
    <property type="match status" value="1"/>
</dbReference>
<dbReference type="Pfam" id="PF00425">
    <property type="entry name" value="Chorismate_bind"/>
    <property type="match status" value="1"/>
</dbReference>
<dbReference type="InterPro" id="IPR005801">
    <property type="entry name" value="ADC_synthase"/>
</dbReference>
<dbReference type="SUPFAM" id="SSF56752">
    <property type="entry name" value="D-aminoacid aminotransferase-like PLP-dependent enzymes"/>
    <property type="match status" value="1"/>
</dbReference>
<dbReference type="GO" id="GO:0046820">
    <property type="term" value="F:4-amino-4-deoxychorismate synthase activity"/>
    <property type="evidence" value="ECO:0007669"/>
    <property type="project" value="UniProtKB-EC"/>
</dbReference>
<dbReference type="InterPro" id="IPR005802">
    <property type="entry name" value="ADC_synth_comp_1"/>
</dbReference>
<dbReference type="PANTHER" id="PTHR11236">
    <property type="entry name" value="AMINOBENZOATE/ANTHRANILATE SYNTHASE"/>
    <property type="match status" value="1"/>
</dbReference>
<dbReference type="InterPro" id="IPR043132">
    <property type="entry name" value="BCAT-like_C"/>
</dbReference>
<dbReference type="InterPro" id="IPR001544">
    <property type="entry name" value="Aminotrans_IV"/>
</dbReference>
<dbReference type="Gene3D" id="3.20.10.10">
    <property type="entry name" value="D-amino Acid Aminotransferase, subunit A, domain 2"/>
    <property type="match status" value="1"/>
</dbReference>